<dbReference type="WBParaSite" id="ASIM_0000426501-mRNA-1">
    <property type="protein sequence ID" value="ASIM_0000426501-mRNA-1"/>
    <property type="gene ID" value="ASIM_0000426501"/>
</dbReference>
<feature type="transmembrane region" description="Helical" evidence="1">
    <location>
        <begin position="12"/>
        <end position="36"/>
    </location>
</feature>
<dbReference type="OrthoDB" id="5843068at2759"/>
<keyword evidence="1" id="KW-0472">Membrane</keyword>
<evidence type="ECO:0000313" key="3">
    <source>
        <dbReference type="Proteomes" id="UP000267096"/>
    </source>
</evidence>
<keyword evidence="3" id="KW-1185">Reference proteome</keyword>
<evidence type="ECO:0000313" key="2">
    <source>
        <dbReference type="EMBL" id="VDK23053.1"/>
    </source>
</evidence>
<sequence length="206" mass="24274">MRWRCRRRDWRWDFVIILSYLSLFCHICHYFVIFVICHQAFSKQFDVTQILRENPDVLNVLANFPFLFNNFNSSEKMTAEEAAERSAKSSPDINFRLCFVNFSSCHDTQSDDWFVCFKGPSVLATALAASLNVISRGLNEDGYEYYDCLNRLRFKCSYRVRMRRYGESFVCEEFGVHRHKADTQVPLSSTGLPRSMREIVDESFRC</sequence>
<protein>
    <submittedName>
        <fullName evidence="4">FLYWCH-type domain-containing protein</fullName>
    </submittedName>
</protein>
<accession>A0A0M3J9K0</accession>
<evidence type="ECO:0000256" key="1">
    <source>
        <dbReference type="SAM" id="Phobius"/>
    </source>
</evidence>
<name>A0A0M3J9K0_ANISI</name>
<proteinExistence type="predicted"/>
<gene>
    <name evidence="2" type="ORF">ASIM_LOCUS4082</name>
</gene>
<keyword evidence="1" id="KW-0812">Transmembrane</keyword>
<keyword evidence="1" id="KW-1133">Transmembrane helix</keyword>
<dbReference type="AlphaFoldDB" id="A0A0M3J9K0"/>
<reference evidence="4" key="1">
    <citation type="submission" date="2017-02" db="UniProtKB">
        <authorList>
            <consortium name="WormBaseParasite"/>
        </authorList>
    </citation>
    <scope>IDENTIFICATION</scope>
</reference>
<organism evidence="4">
    <name type="scientific">Anisakis simplex</name>
    <name type="common">Herring worm</name>
    <dbReference type="NCBI Taxonomy" id="6269"/>
    <lineage>
        <taxon>Eukaryota</taxon>
        <taxon>Metazoa</taxon>
        <taxon>Ecdysozoa</taxon>
        <taxon>Nematoda</taxon>
        <taxon>Chromadorea</taxon>
        <taxon>Rhabditida</taxon>
        <taxon>Spirurina</taxon>
        <taxon>Ascaridomorpha</taxon>
        <taxon>Ascaridoidea</taxon>
        <taxon>Anisakidae</taxon>
        <taxon>Anisakis</taxon>
        <taxon>Anisakis simplex complex</taxon>
    </lineage>
</organism>
<reference evidence="2 3" key="2">
    <citation type="submission" date="2018-11" db="EMBL/GenBank/DDBJ databases">
        <authorList>
            <consortium name="Pathogen Informatics"/>
        </authorList>
    </citation>
    <scope>NUCLEOTIDE SEQUENCE [LARGE SCALE GENOMIC DNA]</scope>
</reference>
<dbReference type="Proteomes" id="UP000267096">
    <property type="component" value="Unassembled WGS sequence"/>
</dbReference>
<evidence type="ECO:0000313" key="4">
    <source>
        <dbReference type="WBParaSite" id="ASIM_0000426501-mRNA-1"/>
    </source>
</evidence>
<dbReference type="EMBL" id="UYRR01006857">
    <property type="protein sequence ID" value="VDK23053.1"/>
    <property type="molecule type" value="Genomic_DNA"/>
</dbReference>